<comment type="caution">
    <text evidence="1">The sequence shown here is derived from an EMBL/GenBank/DDBJ whole genome shotgun (WGS) entry which is preliminary data.</text>
</comment>
<evidence type="ECO:0000313" key="2">
    <source>
        <dbReference type="Proteomes" id="UP001148737"/>
    </source>
</evidence>
<reference evidence="1" key="1">
    <citation type="submission" date="2022-07" db="EMBL/GenBank/DDBJ databases">
        <title>Genome Sequence of Lecanicillium saksenae.</title>
        <authorList>
            <person name="Buettner E."/>
        </authorList>
    </citation>
    <scope>NUCLEOTIDE SEQUENCE</scope>
    <source>
        <strain evidence="1">VT-O1</strain>
    </source>
</reference>
<organism evidence="1 2">
    <name type="scientific">Lecanicillium saksenae</name>
    <dbReference type="NCBI Taxonomy" id="468837"/>
    <lineage>
        <taxon>Eukaryota</taxon>
        <taxon>Fungi</taxon>
        <taxon>Dikarya</taxon>
        <taxon>Ascomycota</taxon>
        <taxon>Pezizomycotina</taxon>
        <taxon>Sordariomycetes</taxon>
        <taxon>Hypocreomycetidae</taxon>
        <taxon>Hypocreales</taxon>
        <taxon>Cordycipitaceae</taxon>
        <taxon>Lecanicillium</taxon>
    </lineage>
</organism>
<name>A0ACC1R5A3_9HYPO</name>
<accession>A0ACC1R5A3</accession>
<protein>
    <submittedName>
        <fullName evidence="1">Uncharacterized protein</fullName>
    </submittedName>
</protein>
<dbReference type="Proteomes" id="UP001148737">
    <property type="component" value="Unassembled WGS sequence"/>
</dbReference>
<sequence>MTEIHSAKDTAIYLVGTFRYGSQKQVQQKLIELGCNIASLKDCNVILTTEESWAAPGKGLKEAQSTGYVSVLKESWLSSCVESGNFKTPAATDYFAKAKRKSPHKPSTMLSPPPSKEPTPAPEVNAGSGESVEEEGNPANGEQENDKEGEGNPANDEQENDKEGEENPANDEREDKEEENEAAAAEAAAKEKKDKEAAAAAAEAAAKETKDKEAAAAAAEAAAKETKDKEAAAALRDIGLEADSAVFDQRSLGRACLPFRQKHLEEAKEARRLIMATHPADLEKDFSKRRGQVEVTIECTLPHSYMIVTVPGTSNEYLPCAREGYLLRTPSYSSHADAFAKAVGKVYNVSKETDLVGRTLADFIFWTVAVGPRACYIMGVLQGTDKIIVITRGEFKKAFTPKLADRQLDQILLSFGQEPVSKGKGKGKKAQTLVKVM</sequence>
<keyword evidence="2" id="KW-1185">Reference proteome</keyword>
<dbReference type="EMBL" id="JANAKD010000080">
    <property type="protein sequence ID" value="KAJ3497946.1"/>
    <property type="molecule type" value="Genomic_DNA"/>
</dbReference>
<gene>
    <name evidence="1" type="ORF">NLG97_g1509</name>
</gene>
<evidence type="ECO:0000313" key="1">
    <source>
        <dbReference type="EMBL" id="KAJ3497946.1"/>
    </source>
</evidence>
<proteinExistence type="predicted"/>